<dbReference type="Proteomes" id="UP000294619">
    <property type="component" value="Unassembled WGS sequence"/>
</dbReference>
<dbReference type="Gene3D" id="2.10.109.10">
    <property type="entry name" value="Umud Fragment, subunit A"/>
    <property type="match status" value="1"/>
</dbReference>
<evidence type="ECO:0000313" key="2">
    <source>
        <dbReference type="EMBL" id="TCV89772.1"/>
    </source>
</evidence>
<reference evidence="2 3" key="1">
    <citation type="submission" date="2019-03" db="EMBL/GenBank/DDBJ databases">
        <title>Genomic Encyclopedia of Type Strains, Phase IV (KMG-IV): sequencing the most valuable type-strain genomes for metagenomic binning, comparative biology and taxonomic classification.</title>
        <authorList>
            <person name="Goeker M."/>
        </authorList>
    </citation>
    <scope>NUCLEOTIDE SEQUENCE [LARGE SCALE GENOMIC DNA]</scope>
    <source>
        <strain evidence="2 3">DSM 28140</strain>
    </source>
</reference>
<accession>A0A4R3YD77</accession>
<organism evidence="2 3">
    <name type="scientific">Testudinibacter aquarius</name>
    <dbReference type="NCBI Taxonomy" id="1524974"/>
    <lineage>
        <taxon>Bacteria</taxon>
        <taxon>Pseudomonadati</taxon>
        <taxon>Pseudomonadota</taxon>
        <taxon>Gammaproteobacteria</taxon>
        <taxon>Pasteurellales</taxon>
        <taxon>Pasteurellaceae</taxon>
        <taxon>Testudinibacter</taxon>
    </lineage>
</organism>
<name>A0A4R3YD77_9PAST</name>
<feature type="domain" description="Peptidase S24/S26A/S26B/S26C" evidence="1">
    <location>
        <begin position="22"/>
        <end position="139"/>
    </location>
</feature>
<dbReference type="InterPro" id="IPR036286">
    <property type="entry name" value="LexA/Signal_pep-like_sf"/>
</dbReference>
<proteinExistence type="predicted"/>
<gene>
    <name evidence="2" type="ORF">EDC16_10182</name>
</gene>
<sequence length="157" mass="18180">MYNNMNSIDNSARHPYSYQPMPVYEDQRQATFHFGKQSAVKYKMDLNLYCIKKPKQTFFMRVNNPHLTSWGIEQGDMLVIEETAQIIPGDLVVIEQSGSLLLYEFFSAEENNLIFFSLDSKHDNLRVSSLQQVRLQGVVTNTIHQFRGRIKSDRAVA</sequence>
<evidence type="ECO:0000313" key="3">
    <source>
        <dbReference type="Proteomes" id="UP000294619"/>
    </source>
</evidence>
<dbReference type="InterPro" id="IPR015927">
    <property type="entry name" value="Peptidase_S24_S26A/B/C"/>
</dbReference>
<protein>
    <recommendedName>
        <fullName evidence="1">Peptidase S24/S26A/S26B/S26C domain-containing protein</fullName>
    </recommendedName>
</protein>
<dbReference type="EMBL" id="SMCP01000001">
    <property type="protein sequence ID" value="TCV89772.1"/>
    <property type="molecule type" value="Genomic_DNA"/>
</dbReference>
<comment type="caution">
    <text evidence="2">The sequence shown here is derived from an EMBL/GenBank/DDBJ whole genome shotgun (WGS) entry which is preliminary data.</text>
</comment>
<dbReference type="AlphaFoldDB" id="A0A4R3YD77"/>
<dbReference type="RefSeq" id="WP_232517213.1">
    <property type="nucleotide sequence ID" value="NZ_LEKL01000014.1"/>
</dbReference>
<evidence type="ECO:0000259" key="1">
    <source>
        <dbReference type="Pfam" id="PF00717"/>
    </source>
</evidence>
<dbReference type="SUPFAM" id="SSF51306">
    <property type="entry name" value="LexA/Signal peptidase"/>
    <property type="match status" value="1"/>
</dbReference>
<dbReference type="Pfam" id="PF00717">
    <property type="entry name" value="Peptidase_S24"/>
    <property type="match status" value="1"/>
</dbReference>